<feature type="transmembrane region" description="Helical" evidence="9">
    <location>
        <begin position="257"/>
        <end position="275"/>
    </location>
</feature>
<keyword evidence="6 9" id="KW-0472">Membrane</keyword>
<dbReference type="AlphaFoldDB" id="A0A0D1XE07"/>
<feature type="transmembrane region" description="Helical" evidence="9">
    <location>
        <begin position="300"/>
        <end position="319"/>
    </location>
</feature>
<accession>A0A0D1XE07</accession>
<evidence type="ECO:0000256" key="8">
    <source>
        <dbReference type="SAM" id="MobiDB-lite"/>
    </source>
</evidence>
<dbReference type="SMART" id="SM00014">
    <property type="entry name" value="acidPPc"/>
    <property type="match status" value="1"/>
</dbReference>
<feature type="transmembrane region" description="Helical" evidence="9">
    <location>
        <begin position="198"/>
        <end position="219"/>
    </location>
</feature>
<dbReference type="PANTHER" id="PTHR14969">
    <property type="entry name" value="SPHINGOSINE-1-PHOSPHATE PHOSPHOHYDROLASE"/>
    <property type="match status" value="1"/>
</dbReference>
<feature type="compositionally biased region" description="Basic and acidic residues" evidence="8">
    <location>
        <begin position="408"/>
        <end position="439"/>
    </location>
</feature>
<dbReference type="VEuPathDB" id="FungiDB:PV09_07951"/>
<dbReference type="Pfam" id="PF01569">
    <property type="entry name" value="PAP2"/>
    <property type="match status" value="1"/>
</dbReference>
<dbReference type="HOGENOM" id="CLU_019266_0_0_1"/>
<sequence length="614" mass="68838">MAIAPACQNHGQLKRPDAGTRVLDHYASTLPLWRYKLRERLIHIVRLETPYLATLQSCLRTPLLDQYFAFTANLGTHTFYMIALPFCFWFGYTSFGLALVNLLAFGVILSGVLKDMLCLPRPLSPPLHRITMSGSAQLEYGFPSTHSTNATSVVTYVLWLLRNTDSMDEWAKFWVEVGFYVYGASIIFGRLYCGMHGFFDCIFGSLLGAIIASVQIAFGDAFHEWLWAGTYVNPLIAALVMLIIVRAHPEPADDCPCFDDSVSFSGVLIGAWAALHTFPRTTYSVNYPVPGTTPYSYEEIGLVKSILRVVVGVITVFVWRATMKPFLFRVLPPIFRLIEKIGADLPRSFFLKASQYKRVPDLKRDDNVIPSARDIPQIIGDVRQRRGRAVSVGPQSAADAYEQIAYRQEQRRRSLSKEPERPPLPEIVEHESSEDENPRSGKTNNDDPTGQQLKSKRSGHLDESAKFQTTDSKNPTSSKTRPSPLNFSDLPTPVASRVQSHTHFHHSSDLSDPLLTPPMSSLDSEAIGGVSPIARLPSHTEEFPFYALAEKEFLEERRREEEEIFGKIERVRVRYDVEVVTKLVVYAGIAFLAVQGCPVGFEIVGLGMPGSRER</sequence>
<feature type="transmembrane region" description="Helical" evidence="9">
    <location>
        <begin position="140"/>
        <end position="161"/>
    </location>
</feature>
<dbReference type="CDD" id="cd03388">
    <property type="entry name" value="PAP2_SPPase1"/>
    <property type="match status" value="1"/>
</dbReference>
<evidence type="ECO:0000256" key="9">
    <source>
        <dbReference type="SAM" id="Phobius"/>
    </source>
</evidence>
<comment type="subcellular location">
    <subcellularLocation>
        <location evidence="1">Endoplasmic reticulum membrane</location>
        <topology evidence="1">Multi-pass membrane protein</topology>
    </subcellularLocation>
</comment>
<dbReference type="GO" id="GO:0042392">
    <property type="term" value="F:sphingosine-1-phosphate phosphatase activity"/>
    <property type="evidence" value="ECO:0007669"/>
    <property type="project" value="TreeGrafter"/>
</dbReference>
<evidence type="ECO:0000256" key="4">
    <source>
        <dbReference type="ARBA" id="ARBA00022824"/>
    </source>
</evidence>
<feature type="compositionally biased region" description="Polar residues" evidence="8">
    <location>
        <begin position="466"/>
        <end position="486"/>
    </location>
</feature>
<evidence type="ECO:0000256" key="2">
    <source>
        <dbReference type="ARBA" id="ARBA00022692"/>
    </source>
</evidence>
<evidence type="ECO:0000313" key="11">
    <source>
        <dbReference type="EMBL" id="KIW00421.1"/>
    </source>
</evidence>
<dbReference type="Proteomes" id="UP000053259">
    <property type="component" value="Unassembled WGS sequence"/>
</dbReference>
<feature type="domain" description="Phosphatidic acid phosphatase type 2/haloperoxidase" evidence="10">
    <location>
        <begin position="97"/>
        <end position="216"/>
    </location>
</feature>
<dbReference type="EMBL" id="KN847563">
    <property type="protein sequence ID" value="KIW00421.1"/>
    <property type="molecule type" value="Genomic_DNA"/>
</dbReference>
<keyword evidence="3" id="KW-0378">Hydrolase</keyword>
<keyword evidence="2 9" id="KW-0812">Transmembrane</keyword>
<protein>
    <recommendedName>
        <fullName evidence="10">Phosphatidic acid phosphatase type 2/haloperoxidase domain-containing protein</fullName>
    </recommendedName>
</protein>
<comment type="similarity">
    <text evidence="7">Belongs to the type 2 lipid phosphate phosphatase family.</text>
</comment>
<dbReference type="STRING" id="253628.A0A0D1XE07"/>
<gene>
    <name evidence="11" type="ORF">PV09_07951</name>
</gene>
<dbReference type="FunCoup" id="A0A0D1XE07">
    <property type="interactions" value="350"/>
</dbReference>
<dbReference type="SUPFAM" id="SSF48317">
    <property type="entry name" value="Acid phosphatase/Vanadium-dependent haloperoxidase"/>
    <property type="match status" value="1"/>
</dbReference>
<keyword evidence="5 9" id="KW-1133">Transmembrane helix</keyword>
<evidence type="ECO:0000256" key="5">
    <source>
        <dbReference type="ARBA" id="ARBA00022989"/>
    </source>
</evidence>
<feature type="transmembrane region" description="Helical" evidence="9">
    <location>
        <begin position="225"/>
        <end position="245"/>
    </location>
</feature>
<evidence type="ECO:0000256" key="6">
    <source>
        <dbReference type="ARBA" id="ARBA00023136"/>
    </source>
</evidence>
<evidence type="ECO:0000256" key="3">
    <source>
        <dbReference type="ARBA" id="ARBA00022801"/>
    </source>
</evidence>
<feature type="region of interest" description="Disordered" evidence="8">
    <location>
        <begin position="408"/>
        <end position="520"/>
    </location>
</feature>
<dbReference type="RefSeq" id="XP_016210290.1">
    <property type="nucleotide sequence ID" value="XM_016361786.1"/>
</dbReference>
<dbReference type="OrthoDB" id="301434at2759"/>
<dbReference type="InterPro" id="IPR000326">
    <property type="entry name" value="PAP2/HPO"/>
</dbReference>
<evidence type="ECO:0000256" key="1">
    <source>
        <dbReference type="ARBA" id="ARBA00004477"/>
    </source>
</evidence>
<dbReference type="InterPro" id="IPR036938">
    <property type="entry name" value="PAP2/HPO_sf"/>
</dbReference>
<dbReference type="PANTHER" id="PTHR14969:SF28">
    <property type="entry name" value="DIHYDROSPHINGOSINE 1-PHOSPHATE PHOSPHATASE LCB3-RELATED"/>
    <property type="match status" value="1"/>
</dbReference>
<feature type="compositionally biased region" description="Polar residues" evidence="8">
    <location>
        <begin position="440"/>
        <end position="453"/>
    </location>
</feature>
<dbReference type="GO" id="GO:0005789">
    <property type="term" value="C:endoplasmic reticulum membrane"/>
    <property type="evidence" value="ECO:0007669"/>
    <property type="project" value="UniProtKB-SubCell"/>
</dbReference>
<dbReference type="InParanoid" id="A0A0D1XE07"/>
<keyword evidence="12" id="KW-1185">Reference proteome</keyword>
<reference evidence="11 12" key="1">
    <citation type="submission" date="2015-01" db="EMBL/GenBank/DDBJ databases">
        <title>The Genome Sequence of Ochroconis gallopava CBS43764.</title>
        <authorList>
            <consortium name="The Broad Institute Genomics Platform"/>
            <person name="Cuomo C."/>
            <person name="de Hoog S."/>
            <person name="Gorbushina A."/>
            <person name="Stielow B."/>
            <person name="Teixiera M."/>
            <person name="Abouelleil A."/>
            <person name="Chapman S.B."/>
            <person name="Priest M."/>
            <person name="Young S.K."/>
            <person name="Wortman J."/>
            <person name="Nusbaum C."/>
            <person name="Birren B."/>
        </authorList>
    </citation>
    <scope>NUCLEOTIDE SEQUENCE [LARGE SCALE GENOMIC DNA]</scope>
    <source>
        <strain evidence="11 12">CBS 43764</strain>
    </source>
</reference>
<keyword evidence="4" id="KW-0256">Endoplasmic reticulum</keyword>
<dbReference type="Gene3D" id="1.20.144.10">
    <property type="entry name" value="Phosphatidic acid phosphatase type 2/haloperoxidase"/>
    <property type="match status" value="1"/>
</dbReference>
<evidence type="ECO:0000259" key="10">
    <source>
        <dbReference type="SMART" id="SM00014"/>
    </source>
</evidence>
<name>A0A0D1XE07_9PEZI</name>
<proteinExistence type="inferred from homology"/>
<evidence type="ECO:0000256" key="7">
    <source>
        <dbReference type="ARBA" id="ARBA00038324"/>
    </source>
</evidence>
<organism evidence="11 12">
    <name type="scientific">Verruconis gallopava</name>
    <dbReference type="NCBI Taxonomy" id="253628"/>
    <lineage>
        <taxon>Eukaryota</taxon>
        <taxon>Fungi</taxon>
        <taxon>Dikarya</taxon>
        <taxon>Ascomycota</taxon>
        <taxon>Pezizomycotina</taxon>
        <taxon>Dothideomycetes</taxon>
        <taxon>Pleosporomycetidae</taxon>
        <taxon>Venturiales</taxon>
        <taxon>Sympoventuriaceae</taxon>
        <taxon>Verruconis</taxon>
    </lineage>
</organism>
<feature type="transmembrane region" description="Helical" evidence="9">
    <location>
        <begin position="173"/>
        <end position="191"/>
    </location>
</feature>
<evidence type="ECO:0000313" key="12">
    <source>
        <dbReference type="Proteomes" id="UP000053259"/>
    </source>
</evidence>
<dbReference type="GeneID" id="27315924"/>